<proteinExistence type="inferred from homology"/>
<keyword evidence="5" id="KW-1185">Reference proteome</keyword>
<dbReference type="PANTHER" id="PTHR12192">
    <property type="entry name" value="CATION TRANSPORT PROTEIN CHAC-RELATED"/>
    <property type="match status" value="1"/>
</dbReference>
<accession>A0AAJ6QMA5</accession>
<dbReference type="Gene3D" id="3.10.490.10">
    <property type="entry name" value="Gamma-glutamyl cyclotransferase-like"/>
    <property type="match status" value="1"/>
</dbReference>
<dbReference type="Pfam" id="PF04752">
    <property type="entry name" value="ChaC"/>
    <property type="match status" value="1"/>
</dbReference>
<organism evidence="5 6">
    <name type="scientific">Galendromus occidentalis</name>
    <name type="common">western predatory mite</name>
    <dbReference type="NCBI Taxonomy" id="34638"/>
    <lineage>
        <taxon>Eukaryota</taxon>
        <taxon>Metazoa</taxon>
        <taxon>Ecdysozoa</taxon>
        <taxon>Arthropoda</taxon>
        <taxon>Chelicerata</taxon>
        <taxon>Arachnida</taxon>
        <taxon>Acari</taxon>
        <taxon>Parasitiformes</taxon>
        <taxon>Mesostigmata</taxon>
        <taxon>Gamasina</taxon>
        <taxon>Phytoseioidea</taxon>
        <taxon>Phytoseiidae</taxon>
        <taxon>Typhlodrominae</taxon>
        <taxon>Galendromus</taxon>
    </lineage>
</organism>
<reference evidence="6" key="1">
    <citation type="submission" date="2025-08" db="UniProtKB">
        <authorList>
            <consortium name="RefSeq"/>
        </authorList>
    </citation>
    <scope>IDENTIFICATION</scope>
</reference>
<comment type="similarity">
    <text evidence="1">Belongs to the gamma-glutamylcyclotransferase family. ChaC subfamily.</text>
</comment>
<dbReference type="InterPro" id="IPR036568">
    <property type="entry name" value="GGCT-like_sf"/>
</dbReference>
<dbReference type="CDD" id="cd06661">
    <property type="entry name" value="GGCT_like"/>
    <property type="match status" value="1"/>
</dbReference>
<evidence type="ECO:0000256" key="4">
    <source>
        <dbReference type="ARBA" id="ARBA00048073"/>
    </source>
</evidence>
<dbReference type="GO" id="GO:0061928">
    <property type="term" value="F:glutathione specific gamma-glutamylcyclotransferase activity"/>
    <property type="evidence" value="ECO:0007669"/>
    <property type="project" value="UniProtKB-EC"/>
</dbReference>
<gene>
    <name evidence="6" type="primary">LOC100908621</name>
</gene>
<dbReference type="Proteomes" id="UP000694867">
    <property type="component" value="Unplaced"/>
</dbReference>
<dbReference type="AlphaFoldDB" id="A0AAJ6QMA5"/>
<evidence type="ECO:0000313" key="5">
    <source>
        <dbReference type="Proteomes" id="UP000694867"/>
    </source>
</evidence>
<evidence type="ECO:0000256" key="1">
    <source>
        <dbReference type="ARBA" id="ARBA00009662"/>
    </source>
</evidence>
<evidence type="ECO:0000313" key="6">
    <source>
        <dbReference type="RefSeq" id="XP_003737477.1"/>
    </source>
</evidence>
<dbReference type="InterPro" id="IPR006840">
    <property type="entry name" value="ChaC"/>
</dbReference>
<dbReference type="SUPFAM" id="SSF110857">
    <property type="entry name" value="Gamma-glutamyl cyclotransferase-like"/>
    <property type="match status" value="1"/>
</dbReference>
<keyword evidence="3" id="KW-0456">Lyase</keyword>
<dbReference type="InterPro" id="IPR013024">
    <property type="entry name" value="GGCT-like"/>
</dbReference>
<evidence type="ECO:0000256" key="2">
    <source>
        <dbReference type="ARBA" id="ARBA00012344"/>
    </source>
</evidence>
<dbReference type="GO" id="GO:0005737">
    <property type="term" value="C:cytoplasm"/>
    <property type="evidence" value="ECO:0007669"/>
    <property type="project" value="TreeGrafter"/>
</dbReference>
<evidence type="ECO:0000256" key="3">
    <source>
        <dbReference type="ARBA" id="ARBA00023239"/>
    </source>
</evidence>
<comment type="catalytic activity">
    <reaction evidence="4">
        <text>glutathione = L-cysteinylglycine + 5-oxo-L-proline</text>
        <dbReference type="Rhea" id="RHEA:47724"/>
        <dbReference type="ChEBI" id="CHEBI:57925"/>
        <dbReference type="ChEBI" id="CHEBI:58402"/>
        <dbReference type="ChEBI" id="CHEBI:61694"/>
        <dbReference type="EC" id="4.3.2.7"/>
    </reaction>
</comment>
<dbReference type="GO" id="GO:0006751">
    <property type="term" value="P:glutathione catabolic process"/>
    <property type="evidence" value="ECO:0007669"/>
    <property type="project" value="InterPro"/>
</dbReference>
<dbReference type="KEGG" id="goe:100908621"/>
<name>A0AAJ6QMA5_9ACAR</name>
<dbReference type="GeneID" id="100908621"/>
<dbReference type="RefSeq" id="XP_003737477.1">
    <property type="nucleotide sequence ID" value="XM_003737429.2"/>
</dbReference>
<dbReference type="PANTHER" id="PTHR12192:SF26">
    <property type="entry name" value="GLUTATHIONE-SPECIFIC GAMMA-GLUTAMYLCYCLOTRANSFERASE 1"/>
    <property type="match status" value="1"/>
</dbReference>
<dbReference type="EC" id="4.3.2.7" evidence="2"/>
<protein>
    <recommendedName>
        <fullName evidence="2">glutathione-specific gamma-glutamylcyclotransferase</fullName>
        <ecNumber evidence="2">4.3.2.7</ecNumber>
    </recommendedName>
</protein>
<sequence length="294" mass="32759">MEAPKTLAELPLFSSEFLLCGVGIEQVVLISVQHSLRMRSVWIFGYGSLIWRPGFEYETSMVGHVKGFQRVFYQGNDRHRGNPERWGRVATLMDCEESTVWGRAFLVNIDEGATDCPLAYLDNRESKQGGYATLTTTFYPRAGHLSPVEALVYVALPNNSLYLGPRGYTDMAREIIASQGECGSNVEYVLNIADFMREEVYGIDDEHLFMLEMHILSELQHWTEHTPSFRDKVVSERSSCAKLVHAANSACDDGRTSQGCAAGAQNKQLQGGQAANGDDFTSSLLARKLRCVDI</sequence>